<keyword evidence="5 10" id="KW-1133">Transmembrane helix</keyword>
<keyword evidence="9" id="KW-0325">Glycoprotein</keyword>
<keyword evidence="4 10" id="KW-0812">Transmembrane</keyword>
<dbReference type="PRINTS" id="PR01610">
    <property type="entry name" value="CD36ANTIGEN"/>
</dbReference>
<keyword evidence="3" id="KW-1003">Cell membrane</keyword>
<dbReference type="PANTHER" id="PTHR11923:SF51">
    <property type="entry name" value="LYSOSOME MEMBRANE PROTEIN 2"/>
    <property type="match status" value="1"/>
</dbReference>
<comment type="similarity">
    <text evidence="2">Belongs to the CD36 family.</text>
</comment>
<dbReference type="GO" id="GO:0005044">
    <property type="term" value="F:scavenger receptor activity"/>
    <property type="evidence" value="ECO:0000318"/>
    <property type="project" value="GO_Central"/>
</dbReference>
<evidence type="ECO:0000256" key="1">
    <source>
        <dbReference type="ARBA" id="ARBA00004651"/>
    </source>
</evidence>
<proteinExistence type="inferred from homology"/>
<protein>
    <submittedName>
        <fullName evidence="11">Uncharacterized protein</fullName>
    </submittedName>
</protein>
<name>A7RTV2_NEMVE</name>
<evidence type="ECO:0000256" key="4">
    <source>
        <dbReference type="ARBA" id="ARBA00022692"/>
    </source>
</evidence>
<comment type="subcellular location">
    <subcellularLocation>
        <location evidence="1">Cell membrane</location>
        <topology evidence="1">Multi-pass membrane protein</topology>
    </subcellularLocation>
</comment>
<dbReference type="GO" id="GO:0005886">
    <property type="term" value="C:plasma membrane"/>
    <property type="evidence" value="ECO:0007669"/>
    <property type="project" value="UniProtKB-SubCell"/>
</dbReference>
<dbReference type="Pfam" id="PF01130">
    <property type="entry name" value="CD36"/>
    <property type="match status" value="1"/>
</dbReference>
<keyword evidence="7" id="KW-1015">Disulfide bond</keyword>
<dbReference type="EMBL" id="DS469538">
    <property type="protein sequence ID" value="EDO45095.1"/>
    <property type="molecule type" value="Genomic_DNA"/>
</dbReference>
<feature type="transmembrane region" description="Helical" evidence="10">
    <location>
        <begin position="463"/>
        <end position="481"/>
    </location>
</feature>
<evidence type="ECO:0000256" key="8">
    <source>
        <dbReference type="ARBA" id="ARBA00023170"/>
    </source>
</evidence>
<dbReference type="AlphaFoldDB" id="A7RTV2"/>
<gene>
    <name evidence="11" type="ORF">NEMVEDRAFT_v1g93030</name>
</gene>
<keyword evidence="6 10" id="KW-0472">Membrane</keyword>
<dbReference type="STRING" id="45351.A7RTV2"/>
<dbReference type="InParanoid" id="A7RTV2"/>
<evidence type="ECO:0000256" key="5">
    <source>
        <dbReference type="ARBA" id="ARBA00022989"/>
    </source>
</evidence>
<dbReference type="PANTHER" id="PTHR11923">
    <property type="entry name" value="SCAVENGER RECEPTOR CLASS B TYPE-1 SR-B1"/>
    <property type="match status" value="1"/>
</dbReference>
<organism evidence="11 12">
    <name type="scientific">Nematostella vectensis</name>
    <name type="common">Starlet sea anemone</name>
    <dbReference type="NCBI Taxonomy" id="45351"/>
    <lineage>
        <taxon>Eukaryota</taxon>
        <taxon>Metazoa</taxon>
        <taxon>Cnidaria</taxon>
        <taxon>Anthozoa</taxon>
        <taxon>Hexacorallia</taxon>
        <taxon>Actiniaria</taxon>
        <taxon>Edwardsiidae</taxon>
        <taxon>Nematostella</taxon>
    </lineage>
</organism>
<evidence type="ECO:0000256" key="9">
    <source>
        <dbReference type="ARBA" id="ARBA00023180"/>
    </source>
</evidence>
<keyword evidence="12" id="KW-1185">Reference proteome</keyword>
<dbReference type="PRINTS" id="PR01609">
    <property type="entry name" value="CD36FAMILY"/>
</dbReference>
<dbReference type="OMA" id="RETACIA"/>
<evidence type="ECO:0000256" key="2">
    <source>
        <dbReference type="ARBA" id="ARBA00010532"/>
    </source>
</evidence>
<dbReference type="HOGENOM" id="CLU_019853_4_0_1"/>
<evidence type="ECO:0000256" key="10">
    <source>
        <dbReference type="SAM" id="Phobius"/>
    </source>
</evidence>
<feature type="non-terminal residue" evidence="11">
    <location>
        <position position="482"/>
    </location>
</feature>
<dbReference type="PhylomeDB" id="A7RTV2"/>
<sequence length="482" mass="54083">MLISENKKSVILGVFGITLILTAALMKYGVDQMLKWQLKKNVPLRPGTTDRYKQWIFPTVPIHIELYVFHVVNPDEVRSGATPVIRELGPYTYREYLLKENITFNQDETLVSYNQKKWYVFTPELSCSGCDPEADSVTTVNIAYAIMTEVAKSYSRIVRVGIDALLKYEKEHLFMTRTVREVLWGYDDPLFAEFSKLKDMFNLKFLPEISPLITMEYNETYDGISTVNTGTKNMDRTLDWIAWKGQSSMGLWNSSYANMINGSDGTQFPPGSGPGDTLPVLEYASPVWSALPEYLVELVESVQKKVLRIVFPNLSYHEALSHAKLETLCQRRETACIALVAKAKRGGPLKRLIPIPVATHHGYGLRSDPQLRTQVKGLKPDREKHGLYISIEPTTGIPLQALIRLQINVFIQSVPGISETTGIPQAFVPVMHFSNNASVDDSTARTLREGLVVQLLVAKYAEMVVFALGGVFILAAIGLTVR</sequence>
<dbReference type="Proteomes" id="UP000001593">
    <property type="component" value="Unassembled WGS sequence"/>
</dbReference>
<evidence type="ECO:0000313" key="12">
    <source>
        <dbReference type="Proteomes" id="UP000001593"/>
    </source>
</evidence>
<evidence type="ECO:0000256" key="7">
    <source>
        <dbReference type="ARBA" id="ARBA00023157"/>
    </source>
</evidence>
<dbReference type="InterPro" id="IPR002159">
    <property type="entry name" value="CD36_fam"/>
</dbReference>
<keyword evidence="8" id="KW-0675">Receptor</keyword>
<reference evidence="11 12" key="1">
    <citation type="journal article" date="2007" name="Science">
        <title>Sea anemone genome reveals ancestral eumetazoan gene repertoire and genomic organization.</title>
        <authorList>
            <person name="Putnam N.H."/>
            <person name="Srivastava M."/>
            <person name="Hellsten U."/>
            <person name="Dirks B."/>
            <person name="Chapman J."/>
            <person name="Salamov A."/>
            <person name="Terry A."/>
            <person name="Shapiro H."/>
            <person name="Lindquist E."/>
            <person name="Kapitonov V.V."/>
            <person name="Jurka J."/>
            <person name="Genikhovich G."/>
            <person name="Grigoriev I.V."/>
            <person name="Lucas S.M."/>
            <person name="Steele R.E."/>
            <person name="Finnerty J.R."/>
            <person name="Technau U."/>
            <person name="Martindale M.Q."/>
            <person name="Rokhsar D.S."/>
        </authorList>
    </citation>
    <scope>NUCLEOTIDE SEQUENCE [LARGE SCALE GENOMIC DNA]</scope>
    <source>
        <strain evidence="12">CH2 X CH6</strain>
    </source>
</reference>
<dbReference type="InterPro" id="IPR005428">
    <property type="entry name" value="CD36/SCARB1/SNMP1"/>
</dbReference>
<dbReference type="GO" id="GO:0016020">
    <property type="term" value="C:membrane"/>
    <property type="evidence" value="ECO:0000318"/>
    <property type="project" value="GO_Central"/>
</dbReference>
<evidence type="ECO:0000256" key="6">
    <source>
        <dbReference type="ARBA" id="ARBA00023136"/>
    </source>
</evidence>
<evidence type="ECO:0000256" key="3">
    <source>
        <dbReference type="ARBA" id="ARBA00022475"/>
    </source>
</evidence>
<dbReference type="eggNOG" id="KOG3776">
    <property type="taxonomic scope" value="Eukaryota"/>
</dbReference>
<accession>A7RTV2</accession>
<evidence type="ECO:0000313" key="11">
    <source>
        <dbReference type="EMBL" id="EDO45095.1"/>
    </source>
</evidence>